<gene>
    <name evidence="1" type="ORF">BJ878DRAFT_415749</name>
</gene>
<dbReference type="Proteomes" id="UP000887226">
    <property type="component" value="Unassembled WGS sequence"/>
</dbReference>
<evidence type="ECO:0000313" key="1">
    <source>
        <dbReference type="EMBL" id="KAG9247009.1"/>
    </source>
</evidence>
<comment type="caution">
    <text evidence="1">The sequence shown here is derived from an EMBL/GenBank/DDBJ whole genome shotgun (WGS) entry which is preliminary data.</text>
</comment>
<name>A0A9P7Z7L1_9HELO</name>
<accession>A0A9P7Z7L1</accession>
<organism evidence="1 2">
    <name type="scientific">Calycina marina</name>
    <dbReference type="NCBI Taxonomy" id="1763456"/>
    <lineage>
        <taxon>Eukaryota</taxon>
        <taxon>Fungi</taxon>
        <taxon>Dikarya</taxon>
        <taxon>Ascomycota</taxon>
        <taxon>Pezizomycotina</taxon>
        <taxon>Leotiomycetes</taxon>
        <taxon>Helotiales</taxon>
        <taxon>Pezizellaceae</taxon>
        <taxon>Calycina</taxon>
    </lineage>
</organism>
<feature type="non-terminal residue" evidence="1">
    <location>
        <position position="1"/>
    </location>
</feature>
<sequence length="59" mass="6615">DILYLIVLGRPIIAINDPKFARELIDKRGGNCVDRPPFLLFELSVFKSTSTSHHSVNCS</sequence>
<dbReference type="EMBL" id="MU253785">
    <property type="protein sequence ID" value="KAG9247009.1"/>
    <property type="molecule type" value="Genomic_DNA"/>
</dbReference>
<dbReference type="AlphaFoldDB" id="A0A9P7Z7L1"/>
<keyword evidence="2" id="KW-1185">Reference proteome</keyword>
<reference evidence="1" key="1">
    <citation type="journal article" date="2021" name="IMA Fungus">
        <title>Genomic characterization of three marine fungi, including Emericellopsis atlantica sp. nov. with signatures of a generalist lifestyle and marine biomass degradation.</title>
        <authorList>
            <person name="Hagestad O.C."/>
            <person name="Hou L."/>
            <person name="Andersen J.H."/>
            <person name="Hansen E.H."/>
            <person name="Altermark B."/>
            <person name="Li C."/>
            <person name="Kuhnert E."/>
            <person name="Cox R.J."/>
            <person name="Crous P.W."/>
            <person name="Spatafora J.W."/>
            <person name="Lail K."/>
            <person name="Amirebrahimi M."/>
            <person name="Lipzen A."/>
            <person name="Pangilinan J."/>
            <person name="Andreopoulos W."/>
            <person name="Hayes R.D."/>
            <person name="Ng V."/>
            <person name="Grigoriev I.V."/>
            <person name="Jackson S.A."/>
            <person name="Sutton T.D.S."/>
            <person name="Dobson A.D.W."/>
            <person name="Rama T."/>
        </authorList>
    </citation>
    <scope>NUCLEOTIDE SEQUENCE</scope>
    <source>
        <strain evidence="1">TRa3180A</strain>
    </source>
</reference>
<proteinExistence type="predicted"/>
<dbReference type="OrthoDB" id="2789670at2759"/>
<protein>
    <submittedName>
        <fullName evidence="1">Uncharacterized protein</fullName>
    </submittedName>
</protein>
<evidence type="ECO:0000313" key="2">
    <source>
        <dbReference type="Proteomes" id="UP000887226"/>
    </source>
</evidence>